<keyword evidence="1" id="KW-0472">Membrane</keyword>
<accession>A0A8S5SW91</accession>
<dbReference type="EMBL" id="BK032687">
    <property type="protein sequence ID" value="DAF55184.1"/>
    <property type="molecule type" value="Genomic_DNA"/>
</dbReference>
<protein>
    <submittedName>
        <fullName evidence="2">Uncharacterized protein</fullName>
    </submittedName>
</protein>
<keyword evidence="1" id="KW-0812">Transmembrane</keyword>
<reference evidence="2" key="1">
    <citation type="journal article" date="2021" name="Proc. Natl. Acad. Sci. U.S.A.">
        <title>A Catalog of Tens of Thousands of Viruses from Human Metagenomes Reveals Hidden Associations with Chronic Diseases.</title>
        <authorList>
            <person name="Tisza M.J."/>
            <person name="Buck C.B."/>
        </authorList>
    </citation>
    <scope>NUCLEOTIDE SEQUENCE</scope>
    <source>
        <strain evidence="2">CtZHD14</strain>
    </source>
</reference>
<name>A0A8S5SW91_9CAUD</name>
<organism evidence="2">
    <name type="scientific">Siphoviridae sp. ctZHD14</name>
    <dbReference type="NCBI Taxonomy" id="2827891"/>
    <lineage>
        <taxon>Viruses</taxon>
        <taxon>Duplodnaviria</taxon>
        <taxon>Heunggongvirae</taxon>
        <taxon>Uroviricota</taxon>
        <taxon>Caudoviricetes</taxon>
    </lineage>
</organism>
<keyword evidence="1" id="KW-1133">Transmembrane helix</keyword>
<feature type="transmembrane region" description="Helical" evidence="1">
    <location>
        <begin position="12"/>
        <end position="39"/>
    </location>
</feature>
<evidence type="ECO:0000256" key="1">
    <source>
        <dbReference type="SAM" id="Phobius"/>
    </source>
</evidence>
<evidence type="ECO:0000313" key="2">
    <source>
        <dbReference type="EMBL" id="DAF55184.1"/>
    </source>
</evidence>
<sequence>MNAGNDIHAHIFFFLISCSDIYIITYILPVENLILYSIYL</sequence>
<proteinExistence type="predicted"/>